<dbReference type="AlphaFoldDB" id="A0A239GDC4"/>
<feature type="transmembrane region" description="Helical" evidence="1">
    <location>
        <begin position="49"/>
        <end position="71"/>
    </location>
</feature>
<protein>
    <submittedName>
        <fullName evidence="2">Uncharacterized protein</fullName>
    </submittedName>
</protein>
<keyword evidence="1" id="KW-0812">Transmembrane</keyword>
<proteinExistence type="predicted"/>
<dbReference type="RefSeq" id="WP_089224727.1">
    <property type="nucleotide sequence ID" value="NZ_FZOF01000007.1"/>
</dbReference>
<evidence type="ECO:0000313" key="2">
    <source>
        <dbReference type="EMBL" id="SNS66054.1"/>
    </source>
</evidence>
<evidence type="ECO:0000256" key="1">
    <source>
        <dbReference type="SAM" id="Phobius"/>
    </source>
</evidence>
<keyword evidence="3" id="KW-1185">Reference proteome</keyword>
<dbReference type="Proteomes" id="UP000198280">
    <property type="component" value="Unassembled WGS sequence"/>
</dbReference>
<evidence type="ECO:0000313" key="3">
    <source>
        <dbReference type="Proteomes" id="UP000198280"/>
    </source>
</evidence>
<keyword evidence="1" id="KW-0472">Membrane</keyword>
<dbReference type="EMBL" id="FZOF01000007">
    <property type="protein sequence ID" value="SNS66054.1"/>
    <property type="molecule type" value="Genomic_DNA"/>
</dbReference>
<keyword evidence="1" id="KW-1133">Transmembrane helix</keyword>
<gene>
    <name evidence="2" type="ORF">SAMN05216252_107303</name>
</gene>
<reference evidence="2 3" key="1">
    <citation type="submission" date="2017-06" db="EMBL/GenBank/DDBJ databases">
        <authorList>
            <person name="Kim H.J."/>
            <person name="Triplett B.A."/>
        </authorList>
    </citation>
    <scope>NUCLEOTIDE SEQUENCE [LARGE SCALE GENOMIC DNA]</scope>
    <source>
        <strain evidence="2 3">CGMCC 4.1858</strain>
    </source>
</reference>
<sequence>MRAAPDEQGHDTEQVLRRLLRDGVPRPATPTDRMTQIRRRVRRSRRRRATAAGAVTAVAAAVACVALVPGLRPPGGTRPPAAAPERQHILPTATPTPQSTQALVTVRLLDATPLTVRVPRGWHSLSVGDGAKATAFVASQPLSRPPRGSCAALADEVVPDCEPVEELDLNGVLMAFRPVVTGKAGLAAPLAMGEAAPAGKSCRILRGDTEILAWGQGRSAAYGKPFEVRVDVCLRAPSDATLSTVTEVLGTAFPRTGG</sequence>
<name>A0A239GDC4_9ACTN</name>
<accession>A0A239GDC4</accession>
<organism evidence="2 3">
    <name type="scientific">Actinacidiphila glaucinigra</name>
    <dbReference type="NCBI Taxonomy" id="235986"/>
    <lineage>
        <taxon>Bacteria</taxon>
        <taxon>Bacillati</taxon>
        <taxon>Actinomycetota</taxon>
        <taxon>Actinomycetes</taxon>
        <taxon>Kitasatosporales</taxon>
        <taxon>Streptomycetaceae</taxon>
        <taxon>Actinacidiphila</taxon>
    </lineage>
</organism>